<comment type="caution">
    <text evidence="1">The sequence shown here is derived from an EMBL/GenBank/DDBJ whole genome shotgun (WGS) entry which is preliminary data.</text>
</comment>
<evidence type="ECO:0000313" key="2">
    <source>
        <dbReference type="Proteomes" id="UP001500604"/>
    </source>
</evidence>
<dbReference type="Proteomes" id="UP001500604">
    <property type="component" value="Unassembled WGS sequence"/>
</dbReference>
<proteinExistence type="predicted"/>
<gene>
    <name evidence="1" type="ORF">GCM10023116_06730</name>
</gene>
<sequence length="71" mass="7466">MTAARKPTIAVTSGMAIIPAPMDVPAIMKVLPRVLLCITLLSFTTVADPMITGTRATRESHHNGASTAYQG</sequence>
<protein>
    <submittedName>
        <fullName evidence="1">Uncharacterized protein</fullName>
    </submittedName>
</protein>
<name>A0ABP8UZ15_9GAMM</name>
<accession>A0ABP8UZ15</accession>
<organism evidence="1 2">
    <name type="scientific">Kistimonas scapharcae</name>
    <dbReference type="NCBI Taxonomy" id="1036133"/>
    <lineage>
        <taxon>Bacteria</taxon>
        <taxon>Pseudomonadati</taxon>
        <taxon>Pseudomonadota</taxon>
        <taxon>Gammaproteobacteria</taxon>
        <taxon>Oceanospirillales</taxon>
        <taxon>Endozoicomonadaceae</taxon>
        <taxon>Kistimonas</taxon>
    </lineage>
</organism>
<evidence type="ECO:0000313" key="1">
    <source>
        <dbReference type="EMBL" id="GAA4648404.1"/>
    </source>
</evidence>
<reference evidence="2" key="1">
    <citation type="journal article" date="2019" name="Int. J. Syst. Evol. Microbiol.">
        <title>The Global Catalogue of Microorganisms (GCM) 10K type strain sequencing project: providing services to taxonomists for standard genome sequencing and annotation.</title>
        <authorList>
            <consortium name="The Broad Institute Genomics Platform"/>
            <consortium name="The Broad Institute Genome Sequencing Center for Infectious Disease"/>
            <person name="Wu L."/>
            <person name="Ma J."/>
        </authorList>
    </citation>
    <scope>NUCLEOTIDE SEQUENCE [LARGE SCALE GENOMIC DNA]</scope>
    <source>
        <strain evidence="2">JCM 17805</strain>
    </source>
</reference>
<keyword evidence="2" id="KW-1185">Reference proteome</keyword>
<dbReference type="EMBL" id="BAABFL010000070">
    <property type="protein sequence ID" value="GAA4648404.1"/>
    <property type="molecule type" value="Genomic_DNA"/>
</dbReference>